<feature type="compositionally biased region" description="Polar residues" evidence="2">
    <location>
        <begin position="665"/>
        <end position="676"/>
    </location>
</feature>
<sequence>MKSNMLKTQAQNIITIKHNNSNKNSPSQNPSSHSNGNKNYASTQNGNDINDSKSKRKLASSSPSENSINQFDLNENTISSPQQPPPPPIPYQKYRAASGATGNTLNSPFSLQSPSFTIVASNNNNHNHNNNNGFNNGNDSNISGINQNGLHDISEMSEMAQQSTGLWLTEDDLFPLKPWDRIKLPISPFPRYRHTASNVSITVNNNETSDTNSTGISSDIYVIGGLHGQSVYGDTWKLRFTRTKVNNSDLLDNFENNNLNTKNNKTFKLYCNTSSIKISEQTPPPRVGHASVMCGNAFIVFGGDTHKLTQEGLMDDDLYLFNINTKKWTIPSPIGKRPQGRYGHKISVIQQNEILARNVPASTKLFLFGGQFDETYFNDLYAFDLSSFRKDDSHWEHITPANFTPPPITNHVMCSFDNKLWIFGGETPQGLLNDVFMYDPIINNWEIIKTKANKPEDGIPQPMQEHACIAYKNLMCVYGGKDSDENYLNDLWFFNFMTKKWFKFPNHNNDILDKIRENTVSPNCLEYKPIGRSGHSLTLLQKENKLLIMGGDKFDYNINTDLNDVFAIDNDLDGSDANGSRDDEHVLGTTVYTFDLTCLKSFIPNIFDIKDVTKQQDVEKKIVTPERNIVKKEQQQEEETEELQDEDGEEDDVEEEEQEKELPSHPTNSIEEQLTPTKKEIVFDHTEDDEELETAAAEEATIASKKNIIPGEDIQPLSKIGKITVNRNSFPILSQLRDQPQVTPIDTGFAINKTNSTKDSQSEVLSNSNPSNRDNNGGVSDFFDTYNDDESSVQLRNSMNSGHLLVNAIKNANGNNSPNFNVLDADISRSEEEGIEYSKLTNDFGQMLDVSSIDRHTRLDNDINLNGAISGNSTATKTHSDEHPLFSHDTANTGSSHTFTDENEITLSTPKVQKEEQEVVVDNDEEEEKEKDQTKEVNLNSTNSTSVNGDKTANSDQSLQNDEESDDLSIQSHETTSSTKKDYILDEILKLKVETLRAATQTSRIIKTLEIQINELQKENNKLKDHQDYLNLQIDELNMKNMELINKSTDQEASKKQIFTALKLALSQIEKAHI</sequence>
<feature type="compositionally biased region" description="Polar residues" evidence="2">
    <location>
        <begin position="968"/>
        <end position="977"/>
    </location>
</feature>
<reference evidence="4" key="1">
    <citation type="journal article" date="2016" name="Proc. Natl. Acad. Sci. U.S.A.">
        <title>Comparative genomics of biotechnologically important yeasts.</title>
        <authorList>
            <person name="Riley R."/>
            <person name="Haridas S."/>
            <person name="Wolfe K.H."/>
            <person name="Lopes M.R."/>
            <person name="Hittinger C.T."/>
            <person name="Goeker M."/>
            <person name="Salamov A.A."/>
            <person name="Wisecaver J.H."/>
            <person name="Long T.M."/>
            <person name="Calvey C.H."/>
            <person name="Aerts A.L."/>
            <person name="Barry K.W."/>
            <person name="Choi C."/>
            <person name="Clum A."/>
            <person name="Coughlan A.Y."/>
            <person name="Deshpande S."/>
            <person name="Douglass A.P."/>
            <person name="Hanson S.J."/>
            <person name="Klenk H.-P."/>
            <person name="LaButti K.M."/>
            <person name="Lapidus A."/>
            <person name="Lindquist E.A."/>
            <person name="Lipzen A.M."/>
            <person name="Meier-Kolthoff J.P."/>
            <person name="Ohm R.A."/>
            <person name="Otillar R.P."/>
            <person name="Pangilinan J.L."/>
            <person name="Peng Y."/>
            <person name="Rokas A."/>
            <person name="Rosa C.A."/>
            <person name="Scheuner C."/>
            <person name="Sibirny A.A."/>
            <person name="Slot J.C."/>
            <person name="Stielow J.B."/>
            <person name="Sun H."/>
            <person name="Kurtzman C.P."/>
            <person name="Blackwell M."/>
            <person name="Grigoriev I.V."/>
            <person name="Jeffries T.W."/>
        </authorList>
    </citation>
    <scope>NUCLEOTIDE SEQUENCE [LARGE SCALE GENOMIC DNA]</scope>
    <source>
        <strain evidence="4">NRRL Y-1626</strain>
    </source>
</reference>
<feature type="compositionally biased region" description="Polar residues" evidence="2">
    <location>
        <begin position="1"/>
        <end position="14"/>
    </location>
</feature>
<dbReference type="GO" id="GO:0061245">
    <property type="term" value="P:establishment or maintenance of bipolar cell polarity"/>
    <property type="evidence" value="ECO:0007669"/>
    <property type="project" value="TreeGrafter"/>
</dbReference>
<evidence type="ECO:0000256" key="2">
    <source>
        <dbReference type="SAM" id="MobiDB-lite"/>
    </source>
</evidence>
<dbReference type="EMBL" id="LXPE01000006">
    <property type="protein sequence ID" value="OBA27918.1"/>
    <property type="molecule type" value="Genomic_DNA"/>
</dbReference>
<feature type="compositionally biased region" description="Acidic residues" evidence="2">
    <location>
        <begin position="636"/>
        <end position="659"/>
    </location>
</feature>
<evidence type="ECO:0000313" key="4">
    <source>
        <dbReference type="Proteomes" id="UP000092321"/>
    </source>
</evidence>
<organism evidence="3 4">
    <name type="scientific">Hanseniaspora valbyensis NRRL Y-1626</name>
    <dbReference type="NCBI Taxonomy" id="766949"/>
    <lineage>
        <taxon>Eukaryota</taxon>
        <taxon>Fungi</taxon>
        <taxon>Dikarya</taxon>
        <taxon>Ascomycota</taxon>
        <taxon>Saccharomycotina</taxon>
        <taxon>Saccharomycetes</taxon>
        <taxon>Saccharomycodales</taxon>
        <taxon>Saccharomycodaceae</taxon>
        <taxon>Hanseniaspora</taxon>
    </lineage>
</organism>
<evidence type="ECO:0008006" key="5">
    <source>
        <dbReference type="Google" id="ProtNLM"/>
    </source>
</evidence>
<evidence type="ECO:0000313" key="3">
    <source>
        <dbReference type="EMBL" id="OBA27918.1"/>
    </source>
</evidence>
<feature type="compositionally biased region" description="Polar residues" evidence="2">
    <location>
        <begin position="752"/>
        <end position="778"/>
    </location>
</feature>
<feature type="compositionally biased region" description="Polar residues" evidence="2">
    <location>
        <begin position="949"/>
        <end position="960"/>
    </location>
</feature>
<accession>A0A1B7TGV1</accession>
<dbReference type="Gene3D" id="2.120.10.80">
    <property type="entry name" value="Kelch-type beta propeller"/>
    <property type="match status" value="2"/>
</dbReference>
<feature type="compositionally biased region" description="Polar residues" evidence="2">
    <location>
        <begin position="59"/>
        <end position="77"/>
    </location>
</feature>
<dbReference type="InterPro" id="IPR015915">
    <property type="entry name" value="Kelch-typ_b-propeller"/>
</dbReference>
<dbReference type="PANTHER" id="PTHR23244:SF456">
    <property type="entry name" value="MULTIPLE EPIDERMAL GROWTH FACTOR-LIKE DOMAINS PROTEIN 8"/>
    <property type="match status" value="1"/>
</dbReference>
<name>A0A1B7TGV1_9ASCO</name>
<evidence type="ECO:0000256" key="1">
    <source>
        <dbReference type="SAM" id="Coils"/>
    </source>
</evidence>
<keyword evidence="1" id="KW-0175">Coiled coil</keyword>
<dbReference type="SUPFAM" id="SSF117281">
    <property type="entry name" value="Kelch motif"/>
    <property type="match status" value="1"/>
</dbReference>
<protein>
    <recommendedName>
        <fullName evidence="5">Galactose oxidase</fullName>
    </recommendedName>
</protein>
<dbReference type="GO" id="GO:0051285">
    <property type="term" value="C:cell cortex of cell tip"/>
    <property type="evidence" value="ECO:0007669"/>
    <property type="project" value="TreeGrafter"/>
</dbReference>
<gene>
    <name evidence="3" type="ORF">HANVADRAFT_1414</name>
</gene>
<feature type="compositionally biased region" description="Low complexity" evidence="2">
    <location>
        <begin position="17"/>
        <end position="35"/>
    </location>
</feature>
<dbReference type="PANTHER" id="PTHR23244">
    <property type="entry name" value="KELCH REPEAT DOMAIN"/>
    <property type="match status" value="1"/>
</dbReference>
<dbReference type="Proteomes" id="UP000092321">
    <property type="component" value="Unassembled WGS sequence"/>
</dbReference>
<dbReference type="AlphaFoldDB" id="A0A1B7TGV1"/>
<feature type="compositionally biased region" description="Polar residues" evidence="2">
    <location>
        <begin position="889"/>
        <end position="898"/>
    </location>
</feature>
<feature type="region of interest" description="Disordered" evidence="2">
    <location>
        <begin position="629"/>
        <end position="676"/>
    </location>
</feature>
<feature type="coiled-coil region" evidence="1">
    <location>
        <begin position="999"/>
        <end position="1033"/>
    </location>
</feature>
<feature type="region of interest" description="Disordered" evidence="2">
    <location>
        <begin position="873"/>
        <end position="977"/>
    </location>
</feature>
<feature type="compositionally biased region" description="Low complexity" evidence="2">
    <location>
        <begin position="936"/>
        <end position="948"/>
    </location>
</feature>
<dbReference type="Pfam" id="PF24681">
    <property type="entry name" value="Kelch_KLHDC2_KLHL20_DRC7"/>
    <property type="match status" value="1"/>
</dbReference>
<feature type="compositionally biased region" description="Acidic residues" evidence="2">
    <location>
        <begin position="918"/>
        <end position="929"/>
    </location>
</feature>
<comment type="caution">
    <text evidence="3">The sequence shown here is derived from an EMBL/GenBank/DDBJ whole genome shotgun (WGS) entry which is preliminary data.</text>
</comment>
<feature type="compositionally biased region" description="Polar residues" evidence="2">
    <location>
        <begin position="36"/>
        <end position="49"/>
    </location>
</feature>
<keyword evidence="4" id="KW-1185">Reference proteome</keyword>
<proteinExistence type="predicted"/>
<feature type="region of interest" description="Disordered" evidence="2">
    <location>
        <begin position="1"/>
        <end position="108"/>
    </location>
</feature>
<dbReference type="OrthoDB" id="45365at2759"/>
<feature type="region of interest" description="Disordered" evidence="2">
    <location>
        <begin position="746"/>
        <end position="785"/>
    </location>
</feature>